<dbReference type="SUPFAM" id="SSF53335">
    <property type="entry name" value="S-adenosyl-L-methionine-dependent methyltransferases"/>
    <property type="match status" value="1"/>
</dbReference>
<reference evidence="4" key="2">
    <citation type="submission" date="2020-09" db="EMBL/GenBank/DDBJ databases">
        <authorList>
            <person name="Sun Q."/>
            <person name="Zhou Y."/>
        </authorList>
    </citation>
    <scope>NUCLEOTIDE SEQUENCE</scope>
    <source>
        <strain evidence="4">CGMCC 1.15880</strain>
    </source>
</reference>
<name>A0A916QXC7_9RHOB</name>
<evidence type="ECO:0000256" key="2">
    <source>
        <dbReference type="ARBA" id="ARBA00022679"/>
    </source>
</evidence>
<keyword evidence="1 4" id="KW-0489">Methyltransferase</keyword>
<evidence type="ECO:0000313" key="4">
    <source>
        <dbReference type="EMBL" id="GGA18517.1"/>
    </source>
</evidence>
<sequence>MDPTPTLFDPQALDQHRARVTGTDALFLHDFAADEVSERLKDVNRTFTDPVFIGWQGSYWAEKTGLDARVIPDAETLDLEPESCDLIVHCLSLHWAGDPVGQLIQMRRALRPDGLMIAVMFAGETLHELRHSLTEAEAELRGGIRPHVAPMAELRGLGALLQRAGFGLPVADLEPVRVAYETPWHLMRELRAMGETNALSDRSRQFARRDVFVRMAELYARDHMVDGRMMATFELAFLTGWAPSETQQKPLRPGSAQTRLADALGVTEFPAPDKKT</sequence>
<evidence type="ECO:0000313" key="5">
    <source>
        <dbReference type="Proteomes" id="UP000628017"/>
    </source>
</evidence>
<dbReference type="InterPro" id="IPR050602">
    <property type="entry name" value="Malonyl-ACP_OMT"/>
</dbReference>
<dbReference type="AlphaFoldDB" id="A0A916QXC7"/>
<evidence type="ECO:0000259" key="3">
    <source>
        <dbReference type="Pfam" id="PF08241"/>
    </source>
</evidence>
<feature type="domain" description="Methyltransferase type 11" evidence="3">
    <location>
        <begin position="70"/>
        <end position="117"/>
    </location>
</feature>
<reference evidence="4" key="1">
    <citation type="journal article" date="2014" name="Int. J. Syst. Evol. Microbiol.">
        <title>Complete genome sequence of Corynebacterium casei LMG S-19264T (=DSM 44701T), isolated from a smear-ripened cheese.</title>
        <authorList>
            <consortium name="US DOE Joint Genome Institute (JGI-PGF)"/>
            <person name="Walter F."/>
            <person name="Albersmeier A."/>
            <person name="Kalinowski J."/>
            <person name="Ruckert C."/>
        </authorList>
    </citation>
    <scope>NUCLEOTIDE SEQUENCE</scope>
    <source>
        <strain evidence="4">CGMCC 1.15880</strain>
    </source>
</reference>
<organism evidence="4 5">
    <name type="scientific">Neptunicoccus cionae</name>
    <dbReference type="NCBI Taxonomy" id="2035344"/>
    <lineage>
        <taxon>Bacteria</taxon>
        <taxon>Pseudomonadati</taxon>
        <taxon>Pseudomonadota</taxon>
        <taxon>Alphaproteobacteria</taxon>
        <taxon>Rhodobacterales</taxon>
        <taxon>Paracoccaceae</taxon>
        <taxon>Neptunicoccus</taxon>
    </lineage>
</organism>
<dbReference type="PANTHER" id="PTHR13090:SF1">
    <property type="entry name" value="ARGININE-HYDROXYLASE NDUFAF5, MITOCHONDRIAL"/>
    <property type="match status" value="1"/>
</dbReference>
<dbReference type="InterPro" id="IPR029063">
    <property type="entry name" value="SAM-dependent_MTases_sf"/>
</dbReference>
<gene>
    <name evidence="4" type="ORF">GCM10011498_19000</name>
</gene>
<protein>
    <submittedName>
        <fullName evidence="4">SAM-dependent methyltransferase</fullName>
    </submittedName>
</protein>
<evidence type="ECO:0000256" key="1">
    <source>
        <dbReference type="ARBA" id="ARBA00022603"/>
    </source>
</evidence>
<keyword evidence="5" id="KW-1185">Reference proteome</keyword>
<dbReference type="RefSeq" id="WP_188673866.1">
    <property type="nucleotide sequence ID" value="NZ_BMKA01000002.1"/>
</dbReference>
<dbReference type="InterPro" id="IPR013216">
    <property type="entry name" value="Methyltransf_11"/>
</dbReference>
<keyword evidence="2" id="KW-0808">Transferase</keyword>
<dbReference type="Proteomes" id="UP000628017">
    <property type="component" value="Unassembled WGS sequence"/>
</dbReference>
<dbReference type="PANTHER" id="PTHR13090">
    <property type="entry name" value="ARGININE-HYDROXYLASE NDUFAF5, MITOCHONDRIAL"/>
    <property type="match status" value="1"/>
</dbReference>
<dbReference type="Gene3D" id="3.40.50.150">
    <property type="entry name" value="Vaccinia Virus protein VP39"/>
    <property type="match status" value="1"/>
</dbReference>
<dbReference type="GO" id="GO:0008757">
    <property type="term" value="F:S-adenosylmethionine-dependent methyltransferase activity"/>
    <property type="evidence" value="ECO:0007669"/>
    <property type="project" value="InterPro"/>
</dbReference>
<dbReference type="Pfam" id="PF08241">
    <property type="entry name" value="Methyltransf_11"/>
    <property type="match status" value="1"/>
</dbReference>
<dbReference type="EMBL" id="BMKA01000002">
    <property type="protein sequence ID" value="GGA18517.1"/>
    <property type="molecule type" value="Genomic_DNA"/>
</dbReference>
<accession>A0A916QXC7</accession>
<proteinExistence type="predicted"/>
<dbReference type="GO" id="GO:0032259">
    <property type="term" value="P:methylation"/>
    <property type="evidence" value="ECO:0007669"/>
    <property type="project" value="UniProtKB-KW"/>
</dbReference>
<comment type="caution">
    <text evidence="4">The sequence shown here is derived from an EMBL/GenBank/DDBJ whole genome shotgun (WGS) entry which is preliminary data.</text>
</comment>